<feature type="region of interest" description="Disordered" evidence="1">
    <location>
        <begin position="740"/>
        <end position="775"/>
    </location>
</feature>
<dbReference type="AlphaFoldDB" id="A0A388JVB5"/>
<feature type="region of interest" description="Disordered" evidence="1">
    <location>
        <begin position="546"/>
        <end position="583"/>
    </location>
</feature>
<evidence type="ECO:0000313" key="3">
    <source>
        <dbReference type="Proteomes" id="UP000265515"/>
    </source>
</evidence>
<organism evidence="2 3">
    <name type="scientific">Chara braunii</name>
    <name type="common">Braun's stonewort</name>
    <dbReference type="NCBI Taxonomy" id="69332"/>
    <lineage>
        <taxon>Eukaryota</taxon>
        <taxon>Viridiplantae</taxon>
        <taxon>Streptophyta</taxon>
        <taxon>Charophyceae</taxon>
        <taxon>Charales</taxon>
        <taxon>Characeae</taxon>
        <taxon>Chara</taxon>
    </lineage>
</organism>
<sequence>MHQVCITPACRSWLNQHLAAQEVELQRRERIVHELRAENEELRKGKLHGQDRSPLNRKTTHVSADEHVQWRGVCSPNSVLNIDRSDARHDFDDKEPQGKYLGAQLDSNQGPVKGINVKENLRNPPSQTAAGNVELPSASMMAHDLPHFDSQEAEGARTHHEVLPGVEKPSALSKHDGWIQEIAGESSDKQLQSVKGSHSMGGQALEMVREDSATGRMQAAEVVSGTGTAVISTGMMHSDSREHLPPPLRSSRDLSSSLRDVGMPSTRPWTSNAVMQSVKDRKYPASPYSQVVPKTPNPRKKRGKKNAELPSGLMQKLHTSGSIQHSEQARMTTEECKRGHVSTELEYTGGVAGVGGVALNKLGEEVGGDATRTELRPRSFALEMMEQDFVLDSSAIGNWSGSSAEAGPPIPQRLSGTLSERYTGMVDHIEGCFPHTMRIVSDFFANRVVESDRPVQGEMDGSDAAQDLRTTGVVTSADAATESVDGTKTNGGGVEVVVIRGGLLHDDTVLHSDVLGTSTVEGSKGNAADAKMAEVTVDNMARRTMEDSGLNQRSHDSETIPDIPKSQKELEEGGKGDHGGRGLYNEDSTAVARYQVHSAYSKKNERASIPLCLSSMFKSLTLSPKVHEKGAVKPPHSRSIRLTGQSQTSNFIYLSENSGPGRTSRPWMVHQFLQCMAAANVILQRVGKVKTGTFVHMAQNGQLLCSCKFPGAYFLEMKGQVLWKGKVALILSDSCSVDDSPQAESEEAAEHDSFKNQRSSSGAAVVSETYPTQIG</sequence>
<feature type="region of interest" description="Disordered" evidence="1">
    <location>
        <begin position="86"/>
        <end position="113"/>
    </location>
</feature>
<feature type="compositionally biased region" description="Basic and acidic residues" evidence="1">
    <location>
        <begin position="565"/>
        <end position="580"/>
    </location>
</feature>
<gene>
    <name evidence="2" type="ORF">CBR_g23256</name>
</gene>
<comment type="caution">
    <text evidence="2">The sequence shown here is derived from an EMBL/GenBank/DDBJ whole genome shotgun (WGS) entry which is preliminary data.</text>
</comment>
<dbReference type="EMBL" id="BFEA01000022">
    <property type="protein sequence ID" value="GBG61741.1"/>
    <property type="molecule type" value="Genomic_DNA"/>
</dbReference>
<feature type="compositionally biased region" description="Polar residues" evidence="1">
    <location>
        <begin position="317"/>
        <end position="328"/>
    </location>
</feature>
<protein>
    <submittedName>
        <fullName evidence="2">Uncharacterized protein</fullName>
    </submittedName>
</protein>
<dbReference type="Gramene" id="GBG61741">
    <property type="protein sequence ID" value="GBG61741"/>
    <property type="gene ID" value="CBR_g23256"/>
</dbReference>
<keyword evidence="3" id="KW-1185">Reference proteome</keyword>
<dbReference type="Proteomes" id="UP000265515">
    <property type="component" value="Unassembled WGS sequence"/>
</dbReference>
<feature type="compositionally biased region" description="Basic and acidic residues" evidence="1">
    <location>
        <begin position="86"/>
        <end position="97"/>
    </location>
</feature>
<evidence type="ECO:0000313" key="2">
    <source>
        <dbReference type="EMBL" id="GBG61741.1"/>
    </source>
</evidence>
<reference evidence="2 3" key="1">
    <citation type="journal article" date="2018" name="Cell">
        <title>The Chara Genome: Secondary Complexity and Implications for Plant Terrestrialization.</title>
        <authorList>
            <person name="Nishiyama T."/>
            <person name="Sakayama H."/>
            <person name="Vries J.D."/>
            <person name="Buschmann H."/>
            <person name="Saint-Marcoux D."/>
            <person name="Ullrich K.K."/>
            <person name="Haas F.B."/>
            <person name="Vanderstraeten L."/>
            <person name="Becker D."/>
            <person name="Lang D."/>
            <person name="Vosolsobe S."/>
            <person name="Rombauts S."/>
            <person name="Wilhelmsson P.K.I."/>
            <person name="Janitza P."/>
            <person name="Kern R."/>
            <person name="Heyl A."/>
            <person name="Rumpler F."/>
            <person name="Villalobos L.I.A.C."/>
            <person name="Clay J.M."/>
            <person name="Skokan R."/>
            <person name="Toyoda A."/>
            <person name="Suzuki Y."/>
            <person name="Kagoshima H."/>
            <person name="Schijlen E."/>
            <person name="Tajeshwar N."/>
            <person name="Catarino B."/>
            <person name="Hetherington A.J."/>
            <person name="Saltykova A."/>
            <person name="Bonnot C."/>
            <person name="Breuninger H."/>
            <person name="Symeonidi A."/>
            <person name="Radhakrishnan G.V."/>
            <person name="Van Nieuwerburgh F."/>
            <person name="Deforce D."/>
            <person name="Chang C."/>
            <person name="Karol K.G."/>
            <person name="Hedrich R."/>
            <person name="Ulvskov P."/>
            <person name="Glockner G."/>
            <person name="Delwiche C.F."/>
            <person name="Petrasek J."/>
            <person name="Van de Peer Y."/>
            <person name="Friml J."/>
            <person name="Beilby M."/>
            <person name="Dolan L."/>
            <person name="Kohara Y."/>
            <person name="Sugano S."/>
            <person name="Fujiyama A."/>
            <person name="Delaux P.-M."/>
            <person name="Quint M."/>
            <person name="TheiBen G."/>
            <person name="Hagemann M."/>
            <person name="Harholt J."/>
            <person name="Dunand C."/>
            <person name="Zachgo S."/>
            <person name="Langdale J."/>
            <person name="Maumus F."/>
            <person name="Straeten D.V.D."/>
            <person name="Gould S.B."/>
            <person name="Rensing S.A."/>
        </authorList>
    </citation>
    <scope>NUCLEOTIDE SEQUENCE [LARGE SCALE GENOMIC DNA]</scope>
    <source>
        <strain evidence="2 3">S276</strain>
    </source>
</reference>
<evidence type="ECO:0000256" key="1">
    <source>
        <dbReference type="SAM" id="MobiDB-lite"/>
    </source>
</evidence>
<feature type="region of interest" description="Disordered" evidence="1">
    <location>
        <begin position="237"/>
        <end position="328"/>
    </location>
</feature>
<accession>A0A388JVB5</accession>
<name>A0A388JVB5_CHABU</name>
<proteinExistence type="predicted"/>
<feature type="region of interest" description="Disordered" evidence="1">
    <location>
        <begin position="43"/>
        <end position="63"/>
    </location>
</feature>